<dbReference type="Gene3D" id="1.25.40.20">
    <property type="entry name" value="Ankyrin repeat-containing domain"/>
    <property type="match status" value="1"/>
</dbReference>
<sequence>MDLTKLLCEKFINWKPPAPEVFNRSRDTITLDWQLGAPFGFLGNQLLYKVEKREKIPPWVIVYSEATGRQWFESQWSEETWSSTDSDGTSAVCFCMAVRCGYVKQAQDVNGLHVEHYAVDSCKLEVLKHILDKGGDVKVQDGNGWTPLFRAICQGAVSGVIEELILRGSSVDMTDHAGLSLVAAARLLKDKNGRRRDSVLRQVDATFIHEKALAHFSRLTKKISSVQALLK</sequence>
<dbReference type="PROSITE" id="PS50297">
    <property type="entry name" value="ANK_REP_REGION"/>
    <property type="match status" value="1"/>
</dbReference>
<organism evidence="2 3">
    <name type="scientific">Iphiclides podalirius</name>
    <name type="common">scarce swallowtail</name>
    <dbReference type="NCBI Taxonomy" id="110791"/>
    <lineage>
        <taxon>Eukaryota</taxon>
        <taxon>Metazoa</taxon>
        <taxon>Ecdysozoa</taxon>
        <taxon>Arthropoda</taxon>
        <taxon>Hexapoda</taxon>
        <taxon>Insecta</taxon>
        <taxon>Pterygota</taxon>
        <taxon>Neoptera</taxon>
        <taxon>Endopterygota</taxon>
        <taxon>Lepidoptera</taxon>
        <taxon>Glossata</taxon>
        <taxon>Ditrysia</taxon>
        <taxon>Papilionoidea</taxon>
        <taxon>Papilionidae</taxon>
        <taxon>Papilioninae</taxon>
        <taxon>Iphiclides</taxon>
    </lineage>
</organism>
<dbReference type="InterPro" id="IPR002110">
    <property type="entry name" value="Ankyrin_rpt"/>
</dbReference>
<feature type="repeat" description="ANK" evidence="1">
    <location>
        <begin position="143"/>
        <end position="176"/>
    </location>
</feature>
<dbReference type="PROSITE" id="PS50088">
    <property type="entry name" value="ANK_REPEAT"/>
    <property type="match status" value="2"/>
</dbReference>
<accession>A0ABN8IN96</accession>
<reference evidence="2" key="1">
    <citation type="submission" date="2022-03" db="EMBL/GenBank/DDBJ databases">
        <authorList>
            <person name="Martin H S."/>
        </authorList>
    </citation>
    <scope>NUCLEOTIDE SEQUENCE</scope>
</reference>
<feature type="repeat" description="ANK" evidence="1">
    <location>
        <begin position="110"/>
        <end position="142"/>
    </location>
</feature>
<protein>
    <submittedName>
        <fullName evidence="2">Uncharacterized protein</fullName>
    </submittedName>
</protein>
<evidence type="ECO:0000313" key="3">
    <source>
        <dbReference type="Proteomes" id="UP000837857"/>
    </source>
</evidence>
<evidence type="ECO:0000313" key="2">
    <source>
        <dbReference type="EMBL" id="CAH2058948.1"/>
    </source>
</evidence>
<dbReference type="EMBL" id="OW152838">
    <property type="protein sequence ID" value="CAH2058948.1"/>
    <property type="molecule type" value="Genomic_DNA"/>
</dbReference>
<evidence type="ECO:0000256" key="1">
    <source>
        <dbReference type="PROSITE-ProRule" id="PRU00023"/>
    </source>
</evidence>
<keyword evidence="3" id="KW-1185">Reference proteome</keyword>
<dbReference type="Proteomes" id="UP000837857">
    <property type="component" value="Chromosome 26"/>
</dbReference>
<dbReference type="SMART" id="SM00248">
    <property type="entry name" value="ANK"/>
    <property type="match status" value="2"/>
</dbReference>
<dbReference type="InterPro" id="IPR036770">
    <property type="entry name" value="Ankyrin_rpt-contain_sf"/>
</dbReference>
<feature type="non-terminal residue" evidence="2">
    <location>
        <position position="1"/>
    </location>
</feature>
<gene>
    <name evidence="2" type="ORF">IPOD504_LOCUS10648</name>
</gene>
<proteinExistence type="predicted"/>
<dbReference type="SUPFAM" id="SSF48403">
    <property type="entry name" value="Ankyrin repeat"/>
    <property type="match status" value="1"/>
</dbReference>
<name>A0ABN8IN96_9NEOP</name>
<dbReference type="Pfam" id="PF13637">
    <property type="entry name" value="Ank_4"/>
    <property type="match status" value="1"/>
</dbReference>
<keyword evidence="1" id="KW-0040">ANK repeat</keyword>